<evidence type="ECO:0000313" key="3">
    <source>
        <dbReference type="Proteomes" id="UP000825935"/>
    </source>
</evidence>
<accession>A0A8T2R023</accession>
<evidence type="ECO:0000313" key="2">
    <source>
        <dbReference type="EMBL" id="KAH7289240.1"/>
    </source>
</evidence>
<keyword evidence="3" id="KW-1185">Reference proteome</keyword>
<organism evidence="2 3">
    <name type="scientific">Ceratopteris richardii</name>
    <name type="common">Triangle waterfern</name>
    <dbReference type="NCBI Taxonomy" id="49495"/>
    <lineage>
        <taxon>Eukaryota</taxon>
        <taxon>Viridiplantae</taxon>
        <taxon>Streptophyta</taxon>
        <taxon>Embryophyta</taxon>
        <taxon>Tracheophyta</taxon>
        <taxon>Polypodiopsida</taxon>
        <taxon>Polypodiidae</taxon>
        <taxon>Polypodiales</taxon>
        <taxon>Pteridineae</taxon>
        <taxon>Pteridaceae</taxon>
        <taxon>Parkerioideae</taxon>
        <taxon>Ceratopteris</taxon>
    </lineage>
</organism>
<feature type="compositionally biased region" description="Basic and acidic residues" evidence="1">
    <location>
        <begin position="19"/>
        <end position="30"/>
    </location>
</feature>
<dbReference type="EMBL" id="CM035436">
    <property type="protein sequence ID" value="KAH7289240.1"/>
    <property type="molecule type" value="Genomic_DNA"/>
</dbReference>
<gene>
    <name evidence="2" type="ORF">KP509_31G065600</name>
</gene>
<protein>
    <submittedName>
        <fullName evidence="2">Uncharacterized protein</fullName>
    </submittedName>
</protein>
<feature type="region of interest" description="Disordered" evidence="1">
    <location>
        <begin position="18"/>
        <end position="42"/>
    </location>
</feature>
<reference evidence="2" key="1">
    <citation type="submission" date="2021-08" db="EMBL/GenBank/DDBJ databases">
        <title>WGS assembly of Ceratopteris richardii.</title>
        <authorList>
            <person name="Marchant D.B."/>
            <person name="Chen G."/>
            <person name="Jenkins J."/>
            <person name="Shu S."/>
            <person name="Leebens-Mack J."/>
            <person name="Grimwood J."/>
            <person name="Schmutz J."/>
            <person name="Soltis P."/>
            <person name="Soltis D."/>
            <person name="Chen Z.-H."/>
        </authorList>
    </citation>
    <scope>NUCLEOTIDE SEQUENCE</scope>
    <source>
        <strain evidence="2">Whitten #5841</strain>
        <tissue evidence="2">Leaf</tissue>
    </source>
</reference>
<sequence>MYRRAIYRVLRPSLQSGGDLRRVQGDDKHLHPPIKGIGGSEHEAQPRTVSIFGLETIPEEPFESSSRAGSPRLQRMSGTRGRMSLAAVATNNATARGGSIATGGGSRKTHKNKGAHLGVASPLAAIADSYVRFMNGFASEAGDLMLLAPALPSPFTGADDCVSR</sequence>
<evidence type="ECO:0000256" key="1">
    <source>
        <dbReference type="SAM" id="MobiDB-lite"/>
    </source>
</evidence>
<proteinExistence type="predicted"/>
<dbReference type="Proteomes" id="UP000825935">
    <property type="component" value="Chromosome 31"/>
</dbReference>
<comment type="caution">
    <text evidence="2">The sequence shown here is derived from an EMBL/GenBank/DDBJ whole genome shotgun (WGS) entry which is preliminary data.</text>
</comment>
<name>A0A8T2R023_CERRI</name>
<dbReference type="AlphaFoldDB" id="A0A8T2R023"/>